<proteinExistence type="inferred from homology"/>
<dbReference type="Proteomes" id="UP000198748">
    <property type="component" value="Unassembled WGS sequence"/>
</dbReference>
<gene>
    <name evidence="5" type="ORF">SAMN04487996_109200</name>
</gene>
<dbReference type="InterPro" id="IPR022488">
    <property type="entry name" value="PPK2-related"/>
</dbReference>
<dbReference type="InterPro" id="IPR016898">
    <property type="entry name" value="Polyphosphate_phosphotransfera"/>
</dbReference>
<dbReference type="PANTHER" id="PTHR34383">
    <property type="entry name" value="POLYPHOSPHATE:AMP PHOSPHOTRANSFERASE-RELATED"/>
    <property type="match status" value="1"/>
</dbReference>
<name>A0A1G7J6P7_9BACT</name>
<dbReference type="NCBIfam" id="TIGR03709">
    <property type="entry name" value="PPK2_rel_1"/>
    <property type="match status" value="1"/>
</dbReference>
<evidence type="ECO:0000256" key="2">
    <source>
        <dbReference type="ARBA" id="ARBA00022679"/>
    </source>
</evidence>
<dbReference type="EMBL" id="FNAN01000009">
    <property type="protein sequence ID" value="SDF20538.1"/>
    <property type="molecule type" value="Genomic_DNA"/>
</dbReference>
<dbReference type="SUPFAM" id="SSF52540">
    <property type="entry name" value="P-loop containing nucleoside triphosphate hydrolases"/>
    <property type="match status" value="1"/>
</dbReference>
<dbReference type="Gene3D" id="3.40.50.300">
    <property type="entry name" value="P-loop containing nucleotide triphosphate hydrolases"/>
    <property type="match status" value="1"/>
</dbReference>
<dbReference type="AlphaFoldDB" id="A0A1G7J6P7"/>
<dbReference type="Pfam" id="PF03976">
    <property type="entry name" value="PPK2"/>
    <property type="match status" value="1"/>
</dbReference>
<evidence type="ECO:0000256" key="1">
    <source>
        <dbReference type="ARBA" id="ARBA00009924"/>
    </source>
</evidence>
<evidence type="ECO:0000259" key="4">
    <source>
        <dbReference type="Pfam" id="PF03976"/>
    </source>
</evidence>
<dbReference type="STRING" id="659014.SAMN04487996_109200"/>
<keyword evidence="2 5" id="KW-0808">Transferase</keyword>
<evidence type="ECO:0000256" key="3">
    <source>
        <dbReference type="ARBA" id="ARBA00022777"/>
    </source>
</evidence>
<dbReference type="GO" id="GO:0008976">
    <property type="term" value="F:polyphosphate kinase activity"/>
    <property type="evidence" value="ECO:0007669"/>
    <property type="project" value="InterPro"/>
</dbReference>
<feature type="domain" description="Polyphosphate kinase-2-related" evidence="4">
    <location>
        <begin position="31"/>
        <end position="270"/>
    </location>
</feature>
<sequence>MSDFNSDDYRYDGSKKFDISKAKTRFKDIYADKAEYEAMQEESAKELDELQSMMYAHNRYGLLVIFQAMDAAGKDGTIKHVLSGVNPVGVKIHSFKRPTETELGHDFLWRTNLVLPQRGTITIFNRSYYEEVLVVKVQPEILTHSQRLPVELTEDTDKLWKNRYSDIKNLEKYLYRNGIRVIKFFLNVSKEEQAERLIERIEDPSKNWKFEEQDVKVRDQWAEYMQAYEDAINATASKKAPWYVIPADDKKNLRLTVAKIVSEELKKMKMTYPESGPQRTEELRHFIDIINAQTQEP</sequence>
<dbReference type="PANTHER" id="PTHR34383:SF3">
    <property type="entry name" value="POLYPHOSPHATE:AMP PHOSPHOTRANSFERASE"/>
    <property type="match status" value="1"/>
</dbReference>
<evidence type="ECO:0000313" key="6">
    <source>
        <dbReference type="Proteomes" id="UP000198748"/>
    </source>
</evidence>
<dbReference type="PIRSF" id="PIRSF028756">
    <property type="entry name" value="PPK2_prd"/>
    <property type="match status" value="1"/>
</dbReference>
<protein>
    <submittedName>
        <fullName evidence="5">Polyphosphate:nucleotide phosphotransferase, PPK2 family</fullName>
    </submittedName>
</protein>
<accession>A0A1G7J6P7</accession>
<dbReference type="RefSeq" id="WP_090152077.1">
    <property type="nucleotide sequence ID" value="NZ_FNAN01000009.1"/>
</dbReference>
<organism evidence="5 6">
    <name type="scientific">Dyadobacter soli</name>
    <dbReference type="NCBI Taxonomy" id="659014"/>
    <lineage>
        <taxon>Bacteria</taxon>
        <taxon>Pseudomonadati</taxon>
        <taxon>Bacteroidota</taxon>
        <taxon>Cytophagia</taxon>
        <taxon>Cytophagales</taxon>
        <taxon>Spirosomataceae</taxon>
        <taxon>Dyadobacter</taxon>
    </lineage>
</organism>
<keyword evidence="3" id="KW-0418">Kinase</keyword>
<comment type="similarity">
    <text evidence="1">Belongs to the polyphosphate kinase 2 (PPK2) family. Class I subfamily.</text>
</comment>
<keyword evidence="6" id="KW-1185">Reference proteome</keyword>
<evidence type="ECO:0000313" key="5">
    <source>
        <dbReference type="EMBL" id="SDF20538.1"/>
    </source>
</evidence>
<dbReference type="InterPro" id="IPR022300">
    <property type="entry name" value="PPK2-rel_1"/>
</dbReference>
<reference evidence="6" key="1">
    <citation type="submission" date="2016-10" db="EMBL/GenBank/DDBJ databases">
        <authorList>
            <person name="Varghese N."/>
            <person name="Submissions S."/>
        </authorList>
    </citation>
    <scope>NUCLEOTIDE SEQUENCE [LARGE SCALE GENOMIC DNA]</scope>
    <source>
        <strain evidence="6">DSM 25329</strain>
    </source>
</reference>
<dbReference type="InterPro" id="IPR027417">
    <property type="entry name" value="P-loop_NTPase"/>
</dbReference>
<dbReference type="OrthoDB" id="9775224at2"/>
<dbReference type="GO" id="GO:0006797">
    <property type="term" value="P:polyphosphate metabolic process"/>
    <property type="evidence" value="ECO:0007669"/>
    <property type="project" value="InterPro"/>
</dbReference>